<comment type="subcellular location">
    <subcellularLocation>
        <location evidence="1">Cell membrane</location>
        <topology evidence="1">Multi-pass membrane protein</topology>
    </subcellularLocation>
</comment>
<keyword evidence="3 10" id="KW-0645">Protease</keyword>
<feature type="transmembrane region" description="Helical" evidence="8">
    <location>
        <begin position="121"/>
        <end position="142"/>
    </location>
</feature>
<feature type="transmembrane region" description="Helical" evidence="8">
    <location>
        <begin position="183"/>
        <end position="204"/>
    </location>
</feature>
<gene>
    <name evidence="10" type="ORF">DCS45_19175</name>
</gene>
<dbReference type="GO" id="GO:0006508">
    <property type="term" value="P:proteolysis"/>
    <property type="evidence" value="ECO:0007669"/>
    <property type="project" value="UniProtKB-KW"/>
</dbReference>
<feature type="transmembrane region" description="Helical" evidence="8">
    <location>
        <begin position="53"/>
        <end position="71"/>
    </location>
</feature>
<accession>A0A348WHG5</accession>
<feature type="transmembrane region" description="Helical" evidence="8">
    <location>
        <begin position="12"/>
        <end position="33"/>
    </location>
</feature>
<keyword evidence="6 8" id="KW-1133">Transmembrane helix</keyword>
<name>A0A348WHG5_9RHOB</name>
<feature type="domain" description="CAAX prenyl protease 2/Lysostaphin resistance protein A-like" evidence="9">
    <location>
        <begin position="430"/>
        <end position="523"/>
    </location>
</feature>
<dbReference type="InterPro" id="IPR019127">
    <property type="entry name" value="Exosortase"/>
</dbReference>
<feature type="transmembrane region" description="Helical" evidence="8">
    <location>
        <begin position="91"/>
        <end position="109"/>
    </location>
</feature>
<dbReference type="InterPro" id="IPR026420">
    <property type="entry name" value="Exo_VPEID"/>
</dbReference>
<evidence type="ECO:0000313" key="10">
    <source>
        <dbReference type="EMBL" id="HAR53977.1"/>
    </source>
</evidence>
<feature type="transmembrane region" description="Helical" evidence="8">
    <location>
        <begin position="255"/>
        <end position="283"/>
    </location>
</feature>
<evidence type="ECO:0000256" key="5">
    <source>
        <dbReference type="ARBA" id="ARBA00022801"/>
    </source>
</evidence>
<feature type="transmembrane region" description="Helical" evidence="8">
    <location>
        <begin position="295"/>
        <end position="316"/>
    </location>
</feature>
<evidence type="ECO:0000256" key="4">
    <source>
        <dbReference type="ARBA" id="ARBA00022692"/>
    </source>
</evidence>
<feature type="transmembrane region" description="Helical" evidence="8">
    <location>
        <begin position="336"/>
        <end position="355"/>
    </location>
</feature>
<feature type="transmembrane region" description="Helical" evidence="8">
    <location>
        <begin position="425"/>
        <end position="445"/>
    </location>
</feature>
<keyword evidence="7 8" id="KW-0472">Membrane</keyword>
<dbReference type="InterPro" id="IPR014346">
    <property type="entry name" value="Prenyl_protease-related"/>
</dbReference>
<dbReference type="Proteomes" id="UP000264719">
    <property type="component" value="Unassembled WGS sequence"/>
</dbReference>
<keyword evidence="2" id="KW-1003">Cell membrane</keyword>
<evidence type="ECO:0000256" key="6">
    <source>
        <dbReference type="ARBA" id="ARBA00022989"/>
    </source>
</evidence>
<dbReference type="GO" id="GO:0080120">
    <property type="term" value="P:CAAX-box protein maturation"/>
    <property type="evidence" value="ECO:0007669"/>
    <property type="project" value="UniProtKB-ARBA"/>
</dbReference>
<sequence>MIDTLHSALPRALRLTLLFAAELVLVMLAFQLFASLECRATSVEGACRALRGVGLRGVSLLVLLAVYFWAVRAAWQEFLRLAAARSGGTRWVALHVAGLMLIILPMALVPDHALNPLFHRILPLMVLGGGMAALGGLFWLAGPRDWQQWLRPRLVPVLALVLLAALLPNLAEAIGPIWYWETLTQITFAGVALMLALVADVPVVDPAAQIIGTNGFLVAVADSCSGVEGFVLVSAFLALYAVLFRDRLRLTRFWLCVWPVALLLSWLFNVIRITLLIMIGAYASPDLAVNGFHSFAGWLFFMLLAMAVLLVVDRIAWLRRVPGRDAPAVPLAEDALAARILPFVLFMVAGVLAQSFWADPILAYPWQALIMALSLWCFRVPLRAYLCRPSALALGAGVLVGLLWVKSAPSSYSPNTDALQSLSQAGLILWIAARCLGTTLLVPVIEELFFRSYLQARLTQGLTGPLGRPLAVLLAIAVSVGCFALLHDRWLMAAVAGVIFAALYHRRGRLADAVAAHMVANLIIAIAAASTGDWALI</sequence>
<feature type="transmembrane region" description="Helical" evidence="8">
    <location>
        <begin position="154"/>
        <end position="171"/>
    </location>
</feature>
<dbReference type="NCBIfam" id="TIGR04178">
    <property type="entry name" value="exo_archaeo"/>
    <property type="match status" value="1"/>
</dbReference>
<organism evidence="10 11">
    <name type="scientific">Roseovarius nubinhibens</name>
    <dbReference type="NCBI Taxonomy" id="314263"/>
    <lineage>
        <taxon>Bacteria</taxon>
        <taxon>Pseudomonadati</taxon>
        <taxon>Pseudomonadota</taxon>
        <taxon>Alphaproteobacteria</taxon>
        <taxon>Rhodobacterales</taxon>
        <taxon>Roseobacteraceae</taxon>
        <taxon>Roseovarius</taxon>
    </lineage>
</organism>
<dbReference type="Pfam" id="PF09721">
    <property type="entry name" value="Exosortase_EpsH"/>
    <property type="match status" value="1"/>
</dbReference>
<dbReference type="Pfam" id="PF02517">
    <property type="entry name" value="Rce1-like"/>
    <property type="match status" value="1"/>
</dbReference>
<dbReference type="RefSeq" id="WP_339855224.1">
    <property type="nucleotide sequence ID" value="NZ_CAXAXR010000018.1"/>
</dbReference>
<keyword evidence="4 8" id="KW-0812">Transmembrane</keyword>
<evidence type="ECO:0000256" key="2">
    <source>
        <dbReference type="ARBA" id="ARBA00022475"/>
    </source>
</evidence>
<evidence type="ECO:0000256" key="3">
    <source>
        <dbReference type="ARBA" id="ARBA00022670"/>
    </source>
</evidence>
<comment type="caution">
    <text evidence="10">The sequence shown here is derived from an EMBL/GenBank/DDBJ whole genome shotgun (WGS) entry which is preliminary data.</text>
</comment>
<dbReference type="EMBL" id="DMVW01000183">
    <property type="protein sequence ID" value="HAR53977.1"/>
    <property type="molecule type" value="Genomic_DNA"/>
</dbReference>
<feature type="transmembrane region" description="Helical" evidence="8">
    <location>
        <begin position="518"/>
        <end position="536"/>
    </location>
</feature>
<dbReference type="NCBIfam" id="TIGR03008">
    <property type="entry name" value="pepcterm_CAAX"/>
    <property type="match status" value="1"/>
</dbReference>
<dbReference type="InterPro" id="IPR003675">
    <property type="entry name" value="Rce1/LyrA-like_dom"/>
</dbReference>
<dbReference type="InterPro" id="IPR026392">
    <property type="entry name" value="Exo/Archaeosortase_dom"/>
</dbReference>
<protein>
    <submittedName>
        <fullName evidence="10">Exosortase E/protease, VPEID-CTERM system</fullName>
    </submittedName>
</protein>
<feature type="transmembrane region" description="Helical" evidence="8">
    <location>
        <begin position="361"/>
        <end position="378"/>
    </location>
</feature>
<dbReference type="GO" id="GO:0004175">
    <property type="term" value="F:endopeptidase activity"/>
    <property type="evidence" value="ECO:0007669"/>
    <property type="project" value="UniProtKB-ARBA"/>
</dbReference>
<feature type="transmembrane region" description="Helical" evidence="8">
    <location>
        <begin position="385"/>
        <end position="405"/>
    </location>
</feature>
<proteinExistence type="predicted"/>
<evidence type="ECO:0000256" key="7">
    <source>
        <dbReference type="ARBA" id="ARBA00023136"/>
    </source>
</evidence>
<evidence type="ECO:0000256" key="8">
    <source>
        <dbReference type="SAM" id="Phobius"/>
    </source>
</evidence>
<evidence type="ECO:0000259" key="9">
    <source>
        <dbReference type="Pfam" id="PF02517"/>
    </source>
</evidence>
<feature type="transmembrane region" description="Helical" evidence="8">
    <location>
        <begin position="466"/>
        <end position="484"/>
    </location>
</feature>
<reference evidence="10 11" key="1">
    <citation type="journal article" date="2018" name="Nat. Biotechnol.">
        <title>A standardized bacterial taxonomy based on genome phylogeny substantially revises the tree of life.</title>
        <authorList>
            <person name="Parks D.H."/>
            <person name="Chuvochina M."/>
            <person name="Waite D.W."/>
            <person name="Rinke C."/>
            <person name="Skarshewski A."/>
            <person name="Chaumeil P.A."/>
            <person name="Hugenholtz P."/>
        </authorList>
    </citation>
    <scope>NUCLEOTIDE SEQUENCE [LARGE SCALE GENOMIC DNA]</scope>
    <source>
        <strain evidence="10">UBA9169</strain>
    </source>
</reference>
<feature type="transmembrane region" description="Helical" evidence="8">
    <location>
        <begin position="490"/>
        <end position="506"/>
    </location>
</feature>
<dbReference type="NCBIfam" id="TIGR04162">
    <property type="entry name" value="exo_VPEID"/>
    <property type="match status" value="1"/>
</dbReference>
<dbReference type="AlphaFoldDB" id="A0A348WHG5"/>
<evidence type="ECO:0000256" key="1">
    <source>
        <dbReference type="ARBA" id="ARBA00004651"/>
    </source>
</evidence>
<dbReference type="GO" id="GO:0005886">
    <property type="term" value="C:plasma membrane"/>
    <property type="evidence" value="ECO:0007669"/>
    <property type="project" value="UniProtKB-SubCell"/>
</dbReference>
<keyword evidence="5" id="KW-0378">Hydrolase</keyword>
<evidence type="ECO:0000313" key="11">
    <source>
        <dbReference type="Proteomes" id="UP000264719"/>
    </source>
</evidence>